<evidence type="ECO:0000256" key="1">
    <source>
        <dbReference type="SAM" id="SignalP"/>
    </source>
</evidence>
<dbReference type="EMBL" id="VJWL01000001">
    <property type="protein sequence ID" value="TRW49444.1"/>
    <property type="molecule type" value="Genomic_DNA"/>
</dbReference>
<reference evidence="2 3" key="1">
    <citation type="submission" date="2019-07" db="EMBL/GenBank/DDBJ databases">
        <authorList>
            <person name="Yang M."/>
            <person name="Zhao D."/>
            <person name="Xiang H."/>
        </authorList>
    </citation>
    <scope>NUCLEOTIDE SEQUENCE [LARGE SCALE GENOMIC DNA]</scope>
    <source>
        <strain evidence="2 3">IM1326</strain>
    </source>
</reference>
<dbReference type="InterPro" id="IPR008993">
    <property type="entry name" value="TIMP-like_OB-fold"/>
</dbReference>
<dbReference type="SUPFAM" id="SSF50242">
    <property type="entry name" value="TIMP-like"/>
    <property type="match status" value="1"/>
</dbReference>
<proteinExistence type="predicted"/>
<dbReference type="OrthoDB" id="7067135at2"/>
<accession>A0A552X329</accession>
<feature type="signal peptide" evidence="1">
    <location>
        <begin position="1"/>
        <end position="19"/>
    </location>
</feature>
<evidence type="ECO:0000313" key="2">
    <source>
        <dbReference type="EMBL" id="TRW49444.1"/>
    </source>
</evidence>
<dbReference type="AlphaFoldDB" id="A0A552X329"/>
<keyword evidence="3" id="KW-1185">Reference proteome</keyword>
<organism evidence="2 3">
    <name type="scientific">Aliidiomarina halalkaliphila</name>
    <dbReference type="NCBI Taxonomy" id="2593535"/>
    <lineage>
        <taxon>Bacteria</taxon>
        <taxon>Pseudomonadati</taxon>
        <taxon>Pseudomonadota</taxon>
        <taxon>Gammaproteobacteria</taxon>
        <taxon>Alteromonadales</taxon>
        <taxon>Idiomarinaceae</taxon>
        <taxon>Aliidiomarina</taxon>
    </lineage>
</organism>
<dbReference type="RefSeq" id="WP_143233866.1">
    <property type="nucleotide sequence ID" value="NZ_VJWL01000001.1"/>
</dbReference>
<dbReference type="Gene3D" id="2.40.50.120">
    <property type="match status" value="1"/>
</dbReference>
<dbReference type="Proteomes" id="UP000320359">
    <property type="component" value="Unassembled WGS sequence"/>
</dbReference>
<name>A0A552X329_9GAMM</name>
<feature type="chain" id="PRO_5022102169" evidence="1">
    <location>
        <begin position="20"/>
        <end position="157"/>
    </location>
</feature>
<protein>
    <submittedName>
        <fullName evidence="2">Uncharacterized protein</fullName>
    </submittedName>
</protein>
<gene>
    <name evidence="2" type="ORF">FM042_00845</name>
</gene>
<keyword evidence="1" id="KW-0732">Signal</keyword>
<evidence type="ECO:0000313" key="3">
    <source>
        <dbReference type="Proteomes" id="UP000320359"/>
    </source>
</evidence>
<sequence>MNRLVLVVLLMLYLGKAMACSCAFHEGTLEEAVMDAYQGAVVVVLATAERIERLEPREGDAWNQELGAHRRTYHDRQKTHFVTKQTWKGDHGPTFTTDIVTACCLCGYVFREGQTYLLYLYGPNEDGYFSTSTCSRTKIASDDIDKELEILDLIHQK</sequence>
<comment type="caution">
    <text evidence="2">The sequence shown here is derived from an EMBL/GenBank/DDBJ whole genome shotgun (WGS) entry which is preliminary data.</text>
</comment>